<accession>A0A1K2IF80</accession>
<protein>
    <submittedName>
        <fullName evidence="1">Uncharacterized protein</fullName>
    </submittedName>
</protein>
<sequence>MLKYNGGFIPIEKEYVFDFENNEFLLGSFFPTKYGTDSMEHYYQIKHVFYIQIYYP</sequence>
<reference evidence="2" key="1">
    <citation type="submission" date="2016-10" db="EMBL/GenBank/DDBJ databases">
        <authorList>
            <person name="Varghese N."/>
            <person name="Submissions S."/>
        </authorList>
    </citation>
    <scope>NUCLEOTIDE SEQUENCE [LARGE SCALE GENOMIC DNA]</scope>
    <source>
        <strain evidence="2">SUR2</strain>
    </source>
</reference>
<gene>
    <name evidence="1" type="ORF">SAMN05216324_10215</name>
</gene>
<dbReference type="Proteomes" id="UP000182034">
    <property type="component" value="Unassembled WGS sequence"/>
</dbReference>
<dbReference type="AlphaFoldDB" id="A0A1K2IF80"/>
<name>A0A1K2IF80_9FLAO</name>
<dbReference type="EMBL" id="FPKW01000002">
    <property type="protein sequence ID" value="SFZ91039.1"/>
    <property type="molecule type" value="Genomic_DNA"/>
</dbReference>
<proteinExistence type="predicted"/>
<evidence type="ECO:0000313" key="2">
    <source>
        <dbReference type="Proteomes" id="UP000182034"/>
    </source>
</evidence>
<keyword evidence="2" id="KW-1185">Reference proteome</keyword>
<evidence type="ECO:0000313" key="1">
    <source>
        <dbReference type="EMBL" id="SFZ91039.1"/>
    </source>
</evidence>
<organism evidence="1 2">
    <name type="scientific">Chryseobacterium limigenitum</name>
    <dbReference type="NCBI Taxonomy" id="1612149"/>
    <lineage>
        <taxon>Bacteria</taxon>
        <taxon>Pseudomonadati</taxon>
        <taxon>Bacteroidota</taxon>
        <taxon>Flavobacteriia</taxon>
        <taxon>Flavobacteriales</taxon>
        <taxon>Weeksellaceae</taxon>
        <taxon>Chryseobacterium group</taxon>
        <taxon>Chryseobacterium</taxon>
    </lineage>
</organism>